<reference evidence="8 9" key="1">
    <citation type="submission" date="2025-04" db="UniProtKB">
        <authorList>
            <consortium name="RefSeq"/>
        </authorList>
    </citation>
    <scope>IDENTIFICATION</scope>
    <source>
        <tissue evidence="8 9">Whole sample</tissue>
    </source>
</reference>
<feature type="transmembrane region" description="Helical" evidence="5">
    <location>
        <begin position="383"/>
        <end position="402"/>
    </location>
</feature>
<evidence type="ECO:0000313" key="11">
    <source>
        <dbReference type="RefSeq" id="XP_022286130.1"/>
    </source>
</evidence>
<proteinExistence type="predicted"/>
<evidence type="ECO:0000256" key="3">
    <source>
        <dbReference type="ARBA" id="ARBA00022989"/>
    </source>
</evidence>
<keyword evidence="7" id="KW-1185">Reference proteome</keyword>
<feature type="transmembrane region" description="Helical" evidence="5">
    <location>
        <begin position="206"/>
        <end position="229"/>
    </location>
</feature>
<dbReference type="RefSeq" id="XP_022286128.1">
    <property type="nucleotide sequence ID" value="XM_022430420.1"/>
</dbReference>
<dbReference type="GeneID" id="111099070"/>
<feature type="transmembrane region" description="Helical" evidence="5">
    <location>
        <begin position="177"/>
        <end position="199"/>
    </location>
</feature>
<feature type="transmembrane region" description="Helical" evidence="5">
    <location>
        <begin position="120"/>
        <end position="140"/>
    </location>
</feature>
<evidence type="ECO:0000256" key="1">
    <source>
        <dbReference type="ARBA" id="ARBA00004141"/>
    </source>
</evidence>
<dbReference type="GO" id="GO:0022857">
    <property type="term" value="F:transmembrane transporter activity"/>
    <property type="evidence" value="ECO:0007669"/>
    <property type="project" value="InterPro"/>
</dbReference>
<evidence type="ECO:0000313" key="9">
    <source>
        <dbReference type="RefSeq" id="XP_022286128.1"/>
    </source>
</evidence>
<dbReference type="PROSITE" id="PS00217">
    <property type="entry name" value="SUGAR_TRANSPORT_2"/>
    <property type="match status" value="1"/>
</dbReference>
<dbReference type="KEGG" id="cvn:111099070"/>
<dbReference type="PANTHER" id="PTHR24064">
    <property type="entry name" value="SOLUTE CARRIER FAMILY 22 MEMBER"/>
    <property type="match status" value="1"/>
</dbReference>
<feature type="transmembrane region" description="Helical" evidence="5">
    <location>
        <begin position="408"/>
        <end position="431"/>
    </location>
</feature>
<feature type="transmembrane region" description="Helical" evidence="5">
    <location>
        <begin position="323"/>
        <end position="339"/>
    </location>
</feature>
<evidence type="ECO:0000313" key="8">
    <source>
        <dbReference type="RefSeq" id="XP_022286127.1"/>
    </source>
</evidence>
<keyword evidence="2 5" id="KW-0812">Transmembrane</keyword>
<evidence type="ECO:0000313" key="12">
    <source>
        <dbReference type="RefSeq" id="XP_022286131.1"/>
    </source>
</evidence>
<dbReference type="RefSeq" id="XP_022286131.1">
    <property type="nucleotide sequence ID" value="XM_022430423.1"/>
</dbReference>
<keyword evidence="4 5" id="KW-0472">Membrane</keyword>
<dbReference type="GO" id="GO:0016020">
    <property type="term" value="C:membrane"/>
    <property type="evidence" value="ECO:0007669"/>
    <property type="project" value="UniProtKB-SubCell"/>
</dbReference>
<feature type="transmembrane region" description="Helical" evidence="5">
    <location>
        <begin position="443"/>
        <end position="463"/>
    </location>
</feature>
<dbReference type="Gene3D" id="1.20.1250.20">
    <property type="entry name" value="MFS general substrate transporter like domains"/>
    <property type="match status" value="1"/>
</dbReference>
<dbReference type="InterPro" id="IPR020846">
    <property type="entry name" value="MFS_dom"/>
</dbReference>
<keyword evidence="3 5" id="KW-1133">Transmembrane helix</keyword>
<dbReference type="InterPro" id="IPR005829">
    <property type="entry name" value="Sugar_transporter_CS"/>
</dbReference>
<dbReference type="AlphaFoldDB" id="A0A8B8A4N6"/>
<dbReference type="InterPro" id="IPR005828">
    <property type="entry name" value="MFS_sugar_transport-like"/>
</dbReference>
<evidence type="ECO:0000313" key="7">
    <source>
        <dbReference type="Proteomes" id="UP000694844"/>
    </source>
</evidence>
<sequence>MAESTEKSQLEEQVDDILERVLEECGGLGKLQWFLIAIVIGSKLAITWSMLMMTFAGATPDWWCVWQNQTSGPNVSYAQSLASCQPPENNSVGDSCVSIRFNDDKNTIVNEWGLICDEEWISSTITTIQMGGLLASGFIAGQVADLIGRKPTFILALALLTASNLVCGFSVSWQMFAAARFVIGLACGMYLTVFFNFILEFIPVRYRAMVMAIPAWPVFAALFGLVSWWLRDWQYLHYATAIITVPFLIGAFVLPESFRWLVSHYKTERAETVIARIASMNGQRRPDVSKLIEITRREAEVKENKRYSLLDIFSDRTLLKHSILLWFIWLASGYSYYAISFGVEELSGDLYLNMFLLSAVEIPAQAVTWFFNNCIGRKWTCCLFYSIAALGGLAVGVVQVLNPANSSTIINGCAMVAKLGVAAAWAALMTFTTETYPTVVRNIGYGCANSISRVGAMVAPQIVHLSKSVSGLMYFLSGALMLFSAISASLVPETKGKLMENQIRKSEKMEIYKLESGKEKEGQNLHRY</sequence>
<evidence type="ECO:0000256" key="5">
    <source>
        <dbReference type="SAM" id="Phobius"/>
    </source>
</evidence>
<dbReference type="RefSeq" id="XP_022286130.1">
    <property type="nucleotide sequence ID" value="XM_022430422.1"/>
</dbReference>
<comment type="subcellular location">
    <subcellularLocation>
        <location evidence="1">Membrane</location>
        <topology evidence="1">Multi-pass membrane protein</topology>
    </subcellularLocation>
</comment>
<dbReference type="OrthoDB" id="6262629at2759"/>
<feature type="transmembrane region" description="Helical" evidence="5">
    <location>
        <begin position="469"/>
        <end position="491"/>
    </location>
</feature>
<dbReference type="SUPFAM" id="SSF103473">
    <property type="entry name" value="MFS general substrate transporter"/>
    <property type="match status" value="1"/>
</dbReference>
<feature type="transmembrane region" description="Helical" evidence="5">
    <location>
        <begin position="235"/>
        <end position="254"/>
    </location>
</feature>
<feature type="transmembrane region" description="Helical" evidence="5">
    <location>
        <begin position="351"/>
        <end position="371"/>
    </location>
</feature>
<evidence type="ECO:0000256" key="2">
    <source>
        <dbReference type="ARBA" id="ARBA00022692"/>
    </source>
</evidence>
<dbReference type="RefSeq" id="XP_022286129.1">
    <property type="nucleotide sequence ID" value="XM_022430421.1"/>
</dbReference>
<evidence type="ECO:0000256" key="4">
    <source>
        <dbReference type="ARBA" id="ARBA00023136"/>
    </source>
</evidence>
<dbReference type="PROSITE" id="PS50850">
    <property type="entry name" value="MFS"/>
    <property type="match status" value="1"/>
</dbReference>
<dbReference type="PROSITE" id="PS00216">
    <property type="entry name" value="SUGAR_TRANSPORT_1"/>
    <property type="match status" value="1"/>
</dbReference>
<name>A0A8B8A4N6_CRAVI</name>
<accession>A0A8B8A4N6</accession>
<gene>
    <name evidence="8 9 10 11 12" type="primary">LOC111099070</name>
</gene>
<protein>
    <submittedName>
        <fullName evidence="8 9">Solute carrier family 22 member 4-like</fullName>
    </submittedName>
</protein>
<feature type="transmembrane region" description="Helical" evidence="5">
    <location>
        <begin position="33"/>
        <end position="56"/>
    </location>
</feature>
<feature type="domain" description="Major facilitator superfamily (MFS) profile" evidence="6">
    <location>
        <begin position="34"/>
        <end position="495"/>
    </location>
</feature>
<evidence type="ECO:0000259" key="6">
    <source>
        <dbReference type="PROSITE" id="PS50850"/>
    </source>
</evidence>
<organism evidence="7 11">
    <name type="scientific">Crassostrea virginica</name>
    <name type="common">Eastern oyster</name>
    <dbReference type="NCBI Taxonomy" id="6565"/>
    <lineage>
        <taxon>Eukaryota</taxon>
        <taxon>Metazoa</taxon>
        <taxon>Spiralia</taxon>
        <taxon>Lophotrochozoa</taxon>
        <taxon>Mollusca</taxon>
        <taxon>Bivalvia</taxon>
        <taxon>Autobranchia</taxon>
        <taxon>Pteriomorphia</taxon>
        <taxon>Ostreida</taxon>
        <taxon>Ostreoidea</taxon>
        <taxon>Ostreidae</taxon>
        <taxon>Crassostrea</taxon>
    </lineage>
</organism>
<dbReference type="Proteomes" id="UP000694844">
    <property type="component" value="Chromosome 5"/>
</dbReference>
<evidence type="ECO:0000313" key="10">
    <source>
        <dbReference type="RefSeq" id="XP_022286129.1"/>
    </source>
</evidence>
<dbReference type="InterPro" id="IPR036259">
    <property type="entry name" value="MFS_trans_sf"/>
</dbReference>
<feature type="transmembrane region" description="Helical" evidence="5">
    <location>
        <begin position="152"/>
        <end position="171"/>
    </location>
</feature>
<dbReference type="RefSeq" id="XP_022286127.1">
    <property type="nucleotide sequence ID" value="XM_022430419.1"/>
</dbReference>
<dbReference type="Pfam" id="PF00083">
    <property type="entry name" value="Sugar_tr"/>
    <property type="match status" value="1"/>
</dbReference>